<comment type="caution">
    <text evidence="1">The sequence shown here is derived from an EMBL/GenBank/DDBJ whole genome shotgun (WGS) entry which is preliminary data.</text>
</comment>
<evidence type="ECO:0008006" key="3">
    <source>
        <dbReference type="Google" id="ProtNLM"/>
    </source>
</evidence>
<organism evidence="1 2">
    <name type="scientific">Brassica carinata</name>
    <name type="common">Ethiopian mustard</name>
    <name type="synonym">Abyssinian cabbage</name>
    <dbReference type="NCBI Taxonomy" id="52824"/>
    <lineage>
        <taxon>Eukaryota</taxon>
        <taxon>Viridiplantae</taxon>
        <taxon>Streptophyta</taxon>
        <taxon>Embryophyta</taxon>
        <taxon>Tracheophyta</taxon>
        <taxon>Spermatophyta</taxon>
        <taxon>Magnoliopsida</taxon>
        <taxon>eudicotyledons</taxon>
        <taxon>Gunneridae</taxon>
        <taxon>Pentapetalae</taxon>
        <taxon>rosids</taxon>
        <taxon>malvids</taxon>
        <taxon>Brassicales</taxon>
        <taxon>Brassicaceae</taxon>
        <taxon>Brassiceae</taxon>
        <taxon>Brassica</taxon>
    </lineage>
</organism>
<reference evidence="1 2" key="1">
    <citation type="submission" date="2020-02" db="EMBL/GenBank/DDBJ databases">
        <authorList>
            <person name="Ma Q."/>
            <person name="Huang Y."/>
            <person name="Song X."/>
            <person name="Pei D."/>
        </authorList>
    </citation>
    <scope>NUCLEOTIDE SEQUENCE [LARGE SCALE GENOMIC DNA]</scope>
    <source>
        <strain evidence="1">Sxm20200214</strain>
        <tissue evidence="1">Leaf</tissue>
    </source>
</reference>
<evidence type="ECO:0000313" key="2">
    <source>
        <dbReference type="Proteomes" id="UP000886595"/>
    </source>
</evidence>
<gene>
    <name evidence="1" type="ORF">Bca52824_019226</name>
</gene>
<evidence type="ECO:0000313" key="1">
    <source>
        <dbReference type="EMBL" id="KAG2316104.1"/>
    </source>
</evidence>
<name>A0A8X8AX67_BRACI</name>
<accession>A0A8X8AX67</accession>
<sequence length="63" mass="7039">MCNGELGNYKATPEFATAKIQVWWDMTSCPIPEGYDARGVRPKVMIGSDGKREMYAIKAVSLR</sequence>
<protein>
    <recommendedName>
        <fullName evidence="3">NYN domain-containing protein</fullName>
    </recommendedName>
</protein>
<proteinExistence type="predicted"/>
<dbReference type="EMBL" id="JAAMPC010000004">
    <property type="protein sequence ID" value="KAG2316104.1"/>
    <property type="molecule type" value="Genomic_DNA"/>
</dbReference>
<dbReference type="AlphaFoldDB" id="A0A8X8AX67"/>
<dbReference type="Proteomes" id="UP000886595">
    <property type="component" value="Unassembled WGS sequence"/>
</dbReference>
<keyword evidence="2" id="KW-1185">Reference proteome</keyword>